<keyword evidence="1" id="KW-0812">Transmembrane</keyword>
<gene>
    <name evidence="2" type="ORF">APD06_14985</name>
</gene>
<keyword evidence="1" id="KW-0472">Membrane</keyword>
<evidence type="ECO:0000313" key="2">
    <source>
        <dbReference type="EMBL" id="KQD19447.1"/>
    </source>
</evidence>
<keyword evidence="1" id="KW-1133">Transmembrane helix</keyword>
<feature type="transmembrane region" description="Helical" evidence="1">
    <location>
        <begin position="66"/>
        <end position="91"/>
    </location>
</feature>
<dbReference type="AlphaFoldDB" id="A0AB73FE88"/>
<feature type="transmembrane region" description="Helical" evidence="1">
    <location>
        <begin position="6"/>
        <end position="23"/>
    </location>
</feature>
<reference evidence="2 3" key="1">
    <citation type="submission" date="2015-10" db="EMBL/GenBank/DDBJ databases">
        <title>The utility of whole genome sequencing in characterizing Acinetobacter epidemiology and analyzing hospital outbreaks.</title>
        <authorList>
            <person name="Ozer E.A."/>
            <person name="Fitzpatrick M.A."/>
            <person name="Hauser A.R."/>
        </authorList>
    </citation>
    <scope>NUCLEOTIDE SEQUENCE [LARGE SCALE GENOMIC DNA]</scope>
    <source>
        <strain evidence="2 3">ABBL059</strain>
    </source>
</reference>
<evidence type="ECO:0000313" key="3">
    <source>
        <dbReference type="Proteomes" id="UP000051322"/>
    </source>
</evidence>
<proteinExistence type="predicted"/>
<comment type="caution">
    <text evidence="2">The sequence shown here is derived from an EMBL/GenBank/DDBJ whole genome shotgun (WGS) entry which is preliminary data.</text>
</comment>
<dbReference type="EMBL" id="LLFE01000052">
    <property type="protein sequence ID" value="KQD19447.1"/>
    <property type="molecule type" value="Genomic_DNA"/>
</dbReference>
<evidence type="ECO:0000256" key="1">
    <source>
        <dbReference type="SAM" id="Phobius"/>
    </source>
</evidence>
<name>A0AB73FE88_ACIBA</name>
<sequence length="94" mass="11403">MFIPIYFLILLVIFIITLSITLASDKEKRYYDFILRTHSVFKLKDDEFLNLIKINHTKWRSRNFKILLTVSFLIFLCFVYFVFFNSFNFIVGDI</sequence>
<organism evidence="2 3">
    <name type="scientific">Acinetobacter baumannii</name>
    <dbReference type="NCBI Taxonomy" id="470"/>
    <lineage>
        <taxon>Bacteria</taxon>
        <taxon>Pseudomonadati</taxon>
        <taxon>Pseudomonadota</taxon>
        <taxon>Gammaproteobacteria</taxon>
        <taxon>Moraxellales</taxon>
        <taxon>Moraxellaceae</taxon>
        <taxon>Acinetobacter</taxon>
        <taxon>Acinetobacter calcoaceticus/baumannii complex</taxon>
    </lineage>
</organism>
<protein>
    <submittedName>
        <fullName evidence="2">Uncharacterized protein</fullName>
    </submittedName>
</protein>
<accession>A0AB73FE88</accession>
<dbReference type="Proteomes" id="UP000051322">
    <property type="component" value="Unassembled WGS sequence"/>
</dbReference>